<dbReference type="Proteomes" id="UP000018208">
    <property type="component" value="Unassembled WGS sequence"/>
</dbReference>
<gene>
    <name evidence="4" type="ORF">SS50377_10741</name>
    <name evidence="3" type="ORF">SS50377_14600</name>
    <name evidence="2" type="ORF">SS50377_15314</name>
    <name evidence="5" type="ORF">SS50377_21804</name>
    <name evidence="6" type="ORF">SS50377_21807</name>
</gene>
<reference evidence="5" key="2">
    <citation type="submission" date="2020-12" db="EMBL/GenBank/DDBJ databases">
        <title>New Spironucleus salmonicida genome in near-complete chromosomes.</title>
        <authorList>
            <person name="Xu F."/>
            <person name="Kurt Z."/>
            <person name="Jimenez-Gonzalez A."/>
            <person name="Astvaldsson A."/>
            <person name="Andersson J.O."/>
            <person name="Svard S.G."/>
        </authorList>
    </citation>
    <scope>NUCLEOTIDE SEQUENCE</scope>
    <source>
        <strain evidence="5">ATCC 50377</strain>
    </source>
</reference>
<dbReference type="EMBL" id="AUWU02000002">
    <property type="protein sequence ID" value="KAH0576245.1"/>
    <property type="molecule type" value="Genomic_DNA"/>
</dbReference>
<proteinExistence type="predicted"/>
<dbReference type="AlphaFoldDB" id="V6LZ46"/>
<name>V6LZ46_9EUKA</name>
<dbReference type="VEuPathDB" id="GiardiaDB:SS50377_21807"/>
<accession>V6LZ46</accession>
<evidence type="ECO:0000313" key="7">
    <source>
        <dbReference type="Proteomes" id="UP000018208"/>
    </source>
</evidence>
<organism evidence="4">
    <name type="scientific">Spironucleus salmonicida</name>
    <dbReference type="NCBI Taxonomy" id="348837"/>
    <lineage>
        <taxon>Eukaryota</taxon>
        <taxon>Metamonada</taxon>
        <taxon>Diplomonadida</taxon>
        <taxon>Hexamitidae</taxon>
        <taxon>Hexamitinae</taxon>
        <taxon>Spironucleus</taxon>
    </lineage>
</organism>
<sequence>MPNIVGKLQQQAHKRLHRDEDVDTGNRGVTSNLYNSVSMFQGPVKPVSYPPPLQKQDPHELTVTINQKTPNTYGSISRQGCDGAQ</sequence>
<evidence type="ECO:0000313" key="3">
    <source>
        <dbReference type="EMBL" id="EST45448.1"/>
    </source>
</evidence>
<dbReference type="VEuPathDB" id="GiardiaDB:SS50377_21804"/>
<dbReference type="EMBL" id="KI545967">
    <property type="protein sequence ID" value="EST49011.1"/>
    <property type="molecule type" value="Genomic_DNA"/>
</dbReference>
<evidence type="ECO:0000313" key="6">
    <source>
        <dbReference type="EMBL" id="KAH0576245.1"/>
    </source>
</evidence>
<evidence type="ECO:0000313" key="5">
    <source>
        <dbReference type="EMBL" id="KAH0576242.1"/>
    </source>
</evidence>
<keyword evidence="7" id="KW-1185">Reference proteome</keyword>
<evidence type="ECO:0000313" key="2">
    <source>
        <dbReference type="EMBL" id="EST44805.1"/>
    </source>
</evidence>
<protein>
    <submittedName>
        <fullName evidence="4">Uncharacterized protein</fullName>
    </submittedName>
</protein>
<dbReference type="EMBL" id="KI546095">
    <property type="protein sequence ID" value="EST45448.1"/>
    <property type="molecule type" value="Genomic_DNA"/>
</dbReference>
<evidence type="ECO:0000313" key="4">
    <source>
        <dbReference type="EMBL" id="EST49011.1"/>
    </source>
</evidence>
<reference evidence="4 5" key="1">
    <citation type="journal article" date="2014" name="PLoS Genet.">
        <title>The Genome of Spironucleus salmonicida Highlights a Fish Pathogen Adapted to Fluctuating Environments.</title>
        <authorList>
            <person name="Xu F."/>
            <person name="Jerlstrom-Hultqvist J."/>
            <person name="Einarsson E."/>
            <person name="Astvaldsson A."/>
            <person name="Svard S.G."/>
            <person name="Andersson J.O."/>
        </authorList>
    </citation>
    <scope>NUCLEOTIDE SEQUENCE</scope>
    <source>
        <strain evidence="5">ATCC 50377</strain>
    </source>
</reference>
<dbReference type="EMBL" id="KI546108">
    <property type="protein sequence ID" value="EST44805.1"/>
    <property type="molecule type" value="Genomic_DNA"/>
</dbReference>
<dbReference type="EMBL" id="AUWU02000002">
    <property type="protein sequence ID" value="KAH0576242.1"/>
    <property type="molecule type" value="Genomic_DNA"/>
</dbReference>
<feature type="region of interest" description="Disordered" evidence="1">
    <location>
        <begin position="1"/>
        <end position="30"/>
    </location>
</feature>
<evidence type="ECO:0000256" key="1">
    <source>
        <dbReference type="SAM" id="MobiDB-lite"/>
    </source>
</evidence>